<evidence type="ECO:0000313" key="1">
    <source>
        <dbReference type="EMBL" id="MBB5815616.1"/>
    </source>
</evidence>
<dbReference type="AlphaFoldDB" id="A0AA89QEW3"/>
<name>A0AA89QEW3_STRCU</name>
<sequence length="74" mass="7576">MSPQRPAGERAAGAHLDLLGAQARNLAGQVGEALRAARGAEDLGDAVGLLPGEPEHRPGFVGIVAGIHHRLEVP</sequence>
<dbReference type="RefSeq" id="WP_311241139.1">
    <property type="nucleotide sequence ID" value="NZ_BAABFE010000002.1"/>
</dbReference>
<dbReference type="Proteomes" id="UP000579531">
    <property type="component" value="Unassembled WGS sequence"/>
</dbReference>
<comment type="caution">
    <text evidence="1">The sequence shown here is derived from an EMBL/GenBank/DDBJ whole genome shotgun (WGS) entry which is preliminary data.</text>
</comment>
<organism evidence="1 2">
    <name type="scientific">Streptomyces collinus</name>
    <dbReference type="NCBI Taxonomy" id="42684"/>
    <lineage>
        <taxon>Bacteria</taxon>
        <taxon>Bacillati</taxon>
        <taxon>Actinomycetota</taxon>
        <taxon>Actinomycetes</taxon>
        <taxon>Kitasatosporales</taxon>
        <taxon>Streptomycetaceae</taxon>
        <taxon>Streptomyces</taxon>
    </lineage>
</organism>
<proteinExistence type="predicted"/>
<reference evidence="1 2" key="1">
    <citation type="submission" date="2020-08" db="EMBL/GenBank/DDBJ databases">
        <title>Sequencing the genomes of 1000 actinobacteria strains.</title>
        <authorList>
            <person name="Klenk H.-P."/>
        </authorList>
    </citation>
    <scope>NUCLEOTIDE SEQUENCE [LARGE SCALE GENOMIC DNA]</scope>
    <source>
        <strain evidence="1 2">DSM 40129</strain>
    </source>
</reference>
<keyword evidence="2" id="KW-1185">Reference proteome</keyword>
<protein>
    <submittedName>
        <fullName evidence="1">Uncharacterized protein</fullName>
    </submittedName>
</protein>
<dbReference type="GeneID" id="93843067"/>
<gene>
    <name evidence="1" type="ORF">HNR72_006644</name>
</gene>
<accession>A0AA89QEW3</accession>
<dbReference type="EMBL" id="JACHLX010000001">
    <property type="protein sequence ID" value="MBB5815616.1"/>
    <property type="molecule type" value="Genomic_DNA"/>
</dbReference>
<evidence type="ECO:0000313" key="2">
    <source>
        <dbReference type="Proteomes" id="UP000579531"/>
    </source>
</evidence>